<reference evidence="4" key="1">
    <citation type="submission" date="2017-05" db="EMBL/GenBank/DDBJ databases">
        <title>Physiological properties and genetic analysis related to exopolysaccharide production of fresh-water unicellular cyanobacterium Aphanothece sacrum, Suizenji Nori, that has been cultured as a food source in Japan.</title>
        <authorList>
            <person name="Kanesaki Y."/>
            <person name="Yoshikawa S."/>
            <person name="Ohki K."/>
        </authorList>
    </citation>
    <scope>NUCLEOTIDE SEQUENCE [LARGE SCALE GENOMIC DNA]</scope>
    <source>
        <strain evidence="4">FPU1</strain>
    </source>
</reference>
<dbReference type="GO" id="GO:0008476">
    <property type="term" value="F:protein-tyrosine sulfotransferase activity"/>
    <property type="evidence" value="ECO:0007669"/>
    <property type="project" value="InterPro"/>
</dbReference>
<dbReference type="EMBL" id="BDQK01000007">
    <property type="protein sequence ID" value="GBF80328.1"/>
    <property type="molecule type" value="Genomic_DNA"/>
</dbReference>
<dbReference type="RefSeq" id="WP_124971819.1">
    <property type="nucleotide sequence ID" value="NZ_BDQK01000007.1"/>
</dbReference>
<dbReference type="Gene3D" id="1.25.40.10">
    <property type="entry name" value="Tetratricopeptide repeat domain"/>
    <property type="match status" value="1"/>
</dbReference>
<feature type="repeat" description="TPR" evidence="2">
    <location>
        <begin position="326"/>
        <end position="359"/>
    </location>
</feature>
<dbReference type="PROSITE" id="PS50293">
    <property type="entry name" value="TPR_REGION"/>
    <property type="match status" value="2"/>
</dbReference>
<comment type="caution">
    <text evidence="3">The sequence shown here is derived from an EMBL/GenBank/DDBJ whole genome shotgun (WGS) entry which is preliminary data.</text>
</comment>
<organism evidence="3 4">
    <name type="scientific">Aphanothece sacrum FPU1</name>
    <dbReference type="NCBI Taxonomy" id="1920663"/>
    <lineage>
        <taxon>Bacteria</taxon>
        <taxon>Bacillati</taxon>
        <taxon>Cyanobacteriota</taxon>
        <taxon>Cyanophyceae</taxon>
        <taxon>Oscillatoriophycideae</taxon>
        <taxon>Chroococcales</taxon>
        <taxon>Aphanothecaceae</taxon>
        <taxon>Aphanothece</taxon>
    </lineage>
</organism>
<keyword evidence="1" id="KW-0808">Transferase</keyword>
<dbReference type="InterPro" id="IPR019734">
    <property type="entry name" value="TPR_rpt"/>
</dbReference>
<dbReference type="AlphaFoldDB" id="A0A401IGD3"/>
<feature type="repeat" description="TPR" evidence="2">
    <location>
        <begin position="360"/>
        <end position="393"/>
    </location>
</feature>
<keyword evidence="4" id="KW-1185">Reference proteome</keyword>
<proteinExistence type="predicted"/>
<dbReference type="PANTHER" id="PTHR12788:SF10">
    <property type="entry name" value="PROTEIN-TYROSINE SULFOTRANSFERASE"/>
    <property type="match status" value="1"/>
</dbReference>
<dbReference type="OrthoDB" id="5729795at2"/>
<gene>
    <name evidence="3" type="ORF">AsFPU1_1729</name>
</gene>
<evidence type="ECO:0000313" key="3">
    <source>
        <dbReference type="EMBL" id="GBF80328.1"/>
    </source>
</evidence>
<dbReference type="SMART" id="SM00028">
    <property type="entry name" value="TPR"/>
    <property type="match status" value="2"/>
</dbReference>
<evidence type="ECO:0000313" key="4">
    <source>
        <dbReference type="Proteomes" id="UP000287247"/>
    </source>
</evidence>
<dbReference type="PROSITE" id="PS50005">
    <property type="entry name" value="TPR"/>
    <property type="match status" value="2"/>
</dbReference>
<keyword evidence="2" id="KW-0802">TPR repeat</keyword>
<dbReference type="Pfam" id="PF13432">
    <property type="entry name" value="TPR_16"/>
    <property type="match status" value="1"/>
</dbReference>
<dbReference type="SUPFAM" id="SSF48452">
    <property type="entry name" value="TPR-like"/>
    <property type="match status" value="1"/>
</dbReference>
<sequence length="425" mass="48859">MAAFCQKNLIFLISQPRAGSTLTQRILGSHREIYTVSEPWIMLHPLYALRENGYQAEYSVQNSKKALDSFLELHPEGEDAYFQAVRQMSLNLYEGLLRQSDKKFFLDKTPRYYYILPELYRTFPDAKYIFLIRNPLAILVSIFNTFVQEHWWKIQYYQDDLLKAPDLIAQGLLNFQGNILVLRYESLLSNPSAEIEKVCCFLNLSFEPEIVSYGNYDSEKWQFGDQSLIQCQTKPSSDNLDRWQQDLHNPITWQSANNYLEFLGQDLLTGLGYSYTELKGMLERLKPESEVMLPPALQEFFSSASMFLEKSLQPFLGVVGSTAQLFDTYLNLGRVLLEQDRFEQALKYLQIALQVAPSVPEAHYLMGKGFLRLGKLDQAVSAYQKAIQLDAGNQRSHLDAAKLALQQALQLNPDHQAIAELLETI</sequence>
<dbReference type="SUPFAM" id="SSF52540">
    <property type="entry name" value="P-loop containing nucleoside triphosphate hydrolases"/>
    <property type="match status" value="1"/>
</dbReference>
<dbReference type="Gene3D" id="3.40.50.300">
    <property type="entry name" value="P-loop containing nucleotide triphosphate hydrolases"/>
    <property type="match status" value="1"/>
</dbReference>
<dbReference type="PANTHER" id="PTHR12788">
    <property type="entry name" value="PROTEIN-TYROSINE SULFOTRANSFERASE 2"/>
    <property type="match status" value="1"/>
</dbReference>
<evidence type="ECO:0000256" key="1">
    <source>
        <dbReference type="ARBA" id="ARBA00022679"/>
    </source>
</evidence>
<dbReference type="InterPro" id="IPR027417">
    <property type="entry name" value="P-loop_NTPase"/>
</dbReference>
<dbReference type="InterPro" id="IPR011990">
    <property type="entry name" value="TPR-like_helical_dom_sf"/>
</dbReference>
<dbReference type="Pfam" id="PF13469">
    <property type="entry name" value="Sulfotransfer_3"/>
    <property type="match status" value="1"/>
</dbReference>
<name>A0A401IGD3_APHSA</name>
<evidence type="ECO:0000256" key="2">
    <source>
        <dbReference type="PROSITE-ProRule" id="PRU00339"/>
    </source>
</evidence>
<dbReference type="Proteomes" id="UP000287247">
    <property type="component" value="Unassembled WGS sequence"/>
</dbReference>
<accession>A0A401IGD3</accession>
<dbReference type="InterPro" id="IPR026634">
    <property type="entry name" value="TPST-like"/>
</dbReference>
<protein>
    <submittedName>
        <fullName evidence="3">Protein tyrosine phosphatase</fullName>
    </submittedName>
</protein>